<dbReference type="PANTHER" id="PTHR36607:SF20">
    <property type="entry name" value="AMINOTRANSFERASE-LIKE PLANT MOBILE DOMAIN-CONTAINING PROTEIN"/>
    <property type="match status" value="1"/>
</dbReference>
<reference evidence="2" key="1">
    <citation type="submission" date="2020-06" db="EMBL/GenBank/DDBJ databases">
        <authorList>
            <person name="Li T."/>
            <person name="Hu X."/>
            <person name="Zhang T."/>
            <person name="Song X."/>
            <person name="Zhang H."/>
            <person name="Dai N."/>
            <person name="Sheng W."/>
            <person name="Hou X."/>
            <person name="Wei L."/>
        </authorList>
    </citation>
    <scope>NUCLEOTIDE SEQUENCE</scope>
    <source>
        <strain evidence="2">KEN1</strain>
        <tissue evidence="2">Leaf</tissue>
    </source>
</reference>
<keyword evidence="1" id="KW-0472">Membrane</keyword>
<sequence>MGEIWSKKAIKYYPPPPRKEKNTIRRKSTHNPLGNIATHQRLSTIEEALFDKLFIKGNLKKEAYLAVYLACWLCTFVLPDKDFNPIYPSTFKMTSMMASGRRVNLVILILVSIYEGLNTIATSPRPARTSPSFPIHFVYAWLAYYF</sequence>
<reference evidence="2" key="2">
    <citation type="journal article" date="2024" name="Plant">
        <title>Genomic evolution and insights into agronomic trait innovations of Sesamum species.</title>
        <authorList>
            <person name="Miao H."/>
            <person name="Wang L."/>
            <person name="Qu L."/>
            <person name="Liu H."/>
            <person name="Sun Y."/>
            <person name="Le M."/>
            <person name="Wang Q."/>
            <person name="Wei S."/>
            <person name="Zheng Y."/>
            <person name="Lin W."/>
            <person name="Duan Y."/>
            <person name="Cao H."/>
            <person name="Xiong S."/>
            <person name="Wang X."/>
            <person name="Wei L."/>
            <person name="Li C."/>
            <person name="Ma Q."/>
            <person name="Ju M."/>
            <person name="Zhao R."/>
            <person name="Li G."/>
            <person name="Mu C."/>
            <person name="Tian Q."/>
            <person name="Mei H."/>
            <person name="Zhang T."/>
            <person name="Gao T."/>
            <person name="Zhang H."/>
        </authorList>
    </citation>
    <scope>NUCLEOTIDE SEQUENCE</scope>
    <source>
        <strain evidence="2">KEN1</strain>
    </source>
</reference>
<proteinExistence type="predicted"/>
<evidence type="ECO:0000256" key="1">
    <source>
        <dbReference type="SAM" id="Phobius"/>
    </source>
</evidence>
<dbReference type="PANTHER" id="PTHR36607">
    <property type="entry name" value="1,2-DIHYDROXY-3-KETO-5-METHYLTHIOPENTENE DIOXYGENASE 4"/>
    <property type="match status" value="1"/>
</dbReference>
<organism evidence="2">
    <name type="scientific">Sesamum latifolium</name>
    <dbReference type="NCBI Taxonomy" id="2727402"/>
    <lineage>
        <taxon>Eukaryota</taxon>
        <taxon>Viridiplantae</taxon>
        <taxon>Streptophyta</taxon>
        <taxon>Embryophyta</taxon>
        <taxon>Tracheophyta</taxon>
        <taxon>Spermatophyta</taxon>
        <taxon>Magnoliopsida</taxon>
        <taxon>eudicotyledons</taxon>
        <taxon>Gunneridae</taxon>
        <taxon>Pentapetalae</taxon>
        <taxon>asterids</taxon>
        <taxon>lamiids</taxon>
        <taxon>Lamiales</taxon>
        <taxon>Pedaliaceae</taxon>
        <taxon>Sesamum</taxon>
    </lineage>
</organism>
<gene>
    <name evidence="2" type="ORF">Slati_3448000</name>
</gene>
<keyword evidence="1" id="KW-1133">Transmembrane helix</keyword>
<name>A0AAW2UJM6_9LAMI</name>
<evidence type="ECO:0000313" key="2">
    <source>
        <dbReference type="EMBL" id="KAL0416161.1"/>
    </source>
</evidence>
<evidence type="ECO:0008006" key="3">
    <source>
        <dbReference type="Google" id="ProtNLM"/>
    </source>
</evidence>
<dbReference type="AlphaFoldDB" id="A0AAW2UJM6"/>
<comment type="caution">
    <text evidence="2">The sequence shown here is derived from an EMBL/GenBank/DDBJ whole genome shotgun (WGS) entry which is preliminary data.</text>
</comment>
<protein>
    <recommendedName>
        <fullName evidence="3">Aminotransferase-like plant mobile domain-containing protein</fullName>
    </recommendedName>
</protein>
<dbReference type="EMBL" id="JACGWN010000012">
    <property type="protein sequence ID" value="KAL0416161.1"/>
    <property type="molecule type" value="Genomic_DNA"/>
</dbReference>
<feature type="transmembrane region" description="Helical" evidence="1">
    <location>
        <begin position="99"/>
        <end position="117"/>
    </location>
</feature>
<keyword evidence="1" id="KW-0812">Transmembrane</keyword>
<accession>A0AAW2UJM6</accession>